<comment type="subcellular location">
    <subcellularLocation>
        <location evidence="1">Membrane</location>
        <topology evidence="1">Multi-pass membrane protein</topology>
    </subcellularLocation>
</comment>
<accession>A0AAE1QFF6</accession>
<feature type="region of interest" description="Disordered" evidence="9">
    <location>
        <begin position="142"/>
        <end position="180"/>
    </location>
</feature>
<evidence type="ECO:0000256" key="9">
    <source>
        <dbReference type="SAM" id="MobiDB-lite"/>
    </source>
</evidence>
<feature type="region of interest" description="Disordered" evidence="9">
    <location>
        <begin position="74"/>
        <end position="114"/>
    </location>
</feature>
<keyword evidence="7 8" id="KW-0407">Ion channel</keyword>
<evidence type="ECO:0000256" key="2">
    <source>
        <dbReference type="ARBA" id="ARBA00022448"/>
    </source>
</evidence>
<feature type="compositionally biased region" description="Low complexity" evidence="9">
    <location>
        <begin position="85"/>
        <end position="102"/>
    </location>
</feature>
<feature type="transmembrane region" description="Helical" evidence="10">
    <location>
        <begin position="351"/>
        <end position="373"/>
    </location>
</feature>
<feature type="region of interest" description="Disordered" evidence="9">
    <location>
        <begin position="196"/>
        <end position="298"/>
    </location>
</feature>
<dbReference type="GO" id="GO:0022841">
    <property type="term" value="F:potassium ion leak channel activity"/>
    <property type="evidence" value="ECO:0007669"/>
    <property type="project" value="TreeGrafter"/>
</dbReference>
<comment type="caution">
    <text evidence="12">The sequence shown here is derived from an EMBL/GenBank/DDBJ whole genome shotgun (WGS) entry which is preliminary data.</text>
</comment>
<proteinExistence type="inferred from homology"/>
<dbReference type="SUPFAM" id="SSF81324">
    <property type="entry name" value="Voltage-gated potassium channels"/>
    <property type="match status" value="2"/>
</dbReference>
<dbReference type="Gene3D" id="1.10.287.70">
    <property type="match status" value="2"/>
</dbReference>
<protein>
    <recommendedName>
        <fullName evidence="11">Potassium channel domain-containing protein</fullName>
    </recommendedName>
</protein>
<dbReference type="GO" id="GO:0005886">
    <property type="term" value="C:plasma membrane"/>
    <property type="evidence" value="ECO:0007669"/>
    <property type="project" value="TreeGrafter"/>
</dbReference>
<name>A0AAE1QFF6_9EUCA</name>
<feature type="domain" description="Potassium channel" evidence="11">
    <location>
        <begin position="13"/>
        <end position="48"/>
    </location>
</feature>
<dbReference type="InterPro" id="IPR013099">
    <property type="entry name" value="K_chnl_dom"/>
</dbReference>
<feature type="compositionally biased region" description="Polar residues" evidence="9">
    <location>
        <begin position="157"/>
        <end position="172"/>
    </location>
</feature>
<gene>
    <name evidence="12" type="ORF">Pmani_003859</name>
</gene>
<comment type="similarity">
    <text evidence="8">Belongs to the two pore domain potassium channel (TC 1.A.1.8) family.</text>
</comment>
<evidence type="ECO:0000256" key="4">
    <source>
        <dbReference type="ARBA" id="ARBA00022989"/>
    </source>
</evidence>
<keyword evidence="13" id="KW-1185">Reference proteome</keyword>
<dbReference type="GO" id="GO:0030322">
    <property type="term" value="P:stabilization of membrane potential"/>
    <property type="evidence" value="ECO:0007669"/>
    <property type="project" value="TreeGrafter"/>
</dbReference>
<dbReference type="Pfam" id="PF07885">
    <property type="entry name" value="Ion_trans_2"/>
    <property type="match status" value="2"/>
</dbReference>
<evidence type="ECO:0000313" key="13">
    <source>
        <dbReference type="Proteomes" id="UP001292094"/>
    </source>
</evidence>
<dbReference type="PANTHER" id="PTHR11003">
    <property type="entry name" value="POTASSIUM CHANNEL, SUBFAMILY K"/>
    <property type="match status" value="1"/>
</dbReference>
<dbReference type="AlphaFoldDB" id="A0AAE1QFF6"/>
<keyword evidence="2 8" id="KW-0813">Transport</keyword>
<feature type="compositionally biased region" description="Basic and acidic residues" evidence="9">
    <location>
        <begin position="228"/>
        <end position="239"/>
    </location>
</feature>
<evidence type="ECO:0000256" key="6">
    <source>
        <dbReference type="ARBA" id="ARBA00023136"/>
    </source>
</evidence>
<dbReference type="EMBL" id="JAWZYT010000274">
    <property type="protein sequence ID" value="KAK4325574.1"/>
    <property type="molecule type" value="Genomic_DNA"/>
</dbReference>
<dbReference type="PANTHER" id="PTHR11003:SF334">
    <property type="entry name" value="FI03418P"/>
    <property type="match status" value="1"/>
</dbReference>
<keyword evidence="5 8" id="KW-0406">Ion transport</keyword>
<evidence type="ECO:0000256" key="5">
    <source>
        <dbReference type="ARBA" id="ARBA00023065"/>
    </source>
</evidence>
<keyword evidence="6 10" id="KW-0472">Membrane</keyword>
<keyword evidence="4 10" id="KW-1133">Transmembrane helix</keyword>
<dbReference type="PRINTS" id="PR01333">
    <property type="entry name" value="2POREKCHANEL"/>
</dbReference>
<dbReference type="Proteomes" id="UP001292094">
    <property type="component" value="Unassembled WGS sequence"/>
</dbReference>
<feature type="transmembrane region" description="Helical" evidence="10">
    <location>
        <begin position="326"/>
        <end position="345"/>
    </location>
</feature>
<feature type="compositionally biased region" description="Basic residues" evidence="9">
    <location>
        <begin position="74"/>
        <end position="84"/>
    </location>
</feature>
<evidence type="ECO:0000256" key="7">
    <source>
        <dbReference type="ARBA" id="ARBA00023303"/>
    </source>
</evidence>
<dbReference type="GO" id="GO:0015271">
    <property type="term" value="F:outward rectifier potassium channel activity"/>
    <property type="evidence" value="ECO:0007669"/>
    <property type="project" value="TreeGrafter"/>
</dbReference>
<sequence length="435" mass="49123">MLFRVGGGGHGGGYGHIAPKTNMGKVVTIVYAIPGVPLMMLCLANIGDGMAHSFRFLYWRICCYACTKRPKKKKRIARSTRSSRRYPSQSGSSIRTRASSFRRSNRASEKSADSRLSDSAFYTSSYTDPDYKMEEDMGVEDDLRGLPSHRASERSQSHFTGRSSQFSKSSDYLSPPPKEDEGRVAVLFNKYALENDGAPAEDTNNRGSLNGVHRDRDGGPGSSSRRSRRDEEDLPDTHQTRPHRLSHNRGYSDSPPPHPRSMQRPGNPRYHQQHQQQQQQQQRGHIPPPSSSRLSRMDDDYYYDDYDDYGYEEDEEDNLEERPVPIMLAVILVLAYILGGATLFANWEGWMFLDSVYFCFITLTTIGFGDLVPAQGDKDNVEVRIGLCSIYLLFGIALLAMSFNLVQEEVISRVKTVAKMLGIIKVEEEEEEDVE</sequence>
<evidence type="ECO:0000256" key="10">
    <source>
        <dbReference type="SAM" id="Phobius"/>
    </source>
</evidence>
<feature type="compositionally biased region" description="Low complexity" evidence="9">
    <location>
        <begin position="273"/>
        <end position="282"/>
    </location>
</feature>
<feature type="domain" description="Potassium channel" evidence="11">
    <location>
        <begin position="332"/>
        <end position="409"/>
    </location>
</feature>
<reference evidence="12" key="1">
    <citation type="submission" date="2023-11" db="EMBL/GenBank/DDBJ databases">
        <title>Genome assemblies of two species of porcelain crab, Petrolisthes cinctipes and Petrolisthes manimaculis (Anomura: Porcellanidae).</title>
        <authorList>
            <person name="Angst P."/>
        </authorList>
    </citation>
    <scope>NUCLEOTIDE SEQUENCE</scope>
    <source>
        <strain evidence="12">PB745_02</strain>
        <tissue evidence="12">Gill</tissue>
    </source>
</reference>
<evidence type="ECO:0000256" key="1">
    <source>
        <dbReference type="ARBA" id="ARBA00004141"/>
    </source>
</evidence>
<evidence type="ECO:0000313" key="12">
    <source>
        <dbReference type="EMBL" id="KAK4325574.1"/>
    </source>
</evidence>
<organism evidence="12 13">
    <name type="scientific">Petrolisthes manimaculis</name>
    <dbReference type="NCBI Taxonomy" id="1843537"/>
    <lineage>
        <taxon>Eukaryota</taxon>
        <taxon>Metazoa</taxon>
        <taxon>Ecdysozoa</taxon>
        <taxon>Arthropoda</taxon>
        <taxon>Crustacea</taxon>
        <taxon>Multicrustacea</taxon>
        <taxon>Malacostraca</taxon>
        <taxon>Eumalacostraca</taxon>
        <taxon>Eucarida</taxon>
        <taxon>Decapoda</taxon>
        <taxon>Pleocyemata</taxon>
        <taxon>Anomura</taxon>
        <taxon>Galatheoidea</taxon>
        <taxon>Porcellanidae</taxon>
        <taxon>Petrolisthes</taxon>
    </lineage>
</organism>
<dbReference type="InterPro" id="IPR003280">
    <property type="entry name" value="2pore_dom_K_chnl"/>
</dbReference>
<evidence type="ECO:0000259" key="11">
    <source>
        <dbReference type="Pfam" id="PF07885"/>
    </source>
</evidence>
<evidence type="ECO:0000256" key="3">
    <source>
        <dbReference type="ARBA" id="ARBA00022692"/>
    </source>
</evidence>
<evidence type="ECO:0000256" key="8">
    <source>
        <dbReference type="RuleBase" id="RU003857"/>
    </source>
</evidence>
<keyword evidence="3 8" id="KW-0812">Transmembrane</keyword>
<feature type="transmembrane region" description="Helical" evidence="10">
    <location>
        <begin position="385"/>
        <end position="406"/>
    </location>
</feature>